<dbReference type="OrthoDB" id="1293114at2759"/>
<dbReference type="Gene3D" id="2.30.42.10">
    <property type="match status" value="1"/>
</dbReference>
<evidence type="ECO:0000313" key="10">
    <source>
        <dbReference type="EMBL" id="PVD39254.1"/>
    </source>
</evidence>
<protein>
    <recommendedName>
        <fullName evidence="12">PDZ and LIM domain protein Zasp</fullName>
    </recommendedName>
</protein>
<sequence length="385" mass="41592">MHTTTGKLEQGVAVVAATGGTPFLSSEAVVKKWACAKHDESPLDHDARLCLSKKAEVQPNSVSEQCGLKAGDAILTINGVPSDQLTHEHAKQEIVRSGCEIDFLVQRGAVKIWKPQVTPLSELRPAELKTIKTATGEEIQPVQKTSLAINAPQEPCMIGSSHNRSARPFGQKSAVPNVVHAQYNSPIGLYSPDNIASTYSTQTAGIQKEMAGLDLDDAPVGTRVSGTFQQLPEEPAQSALYDESGQGETPDYRGYTNPDLQSTSFKRIQEELDKQEHDESLPGFRSVSAPAAKPPGQQKPQQQSMRCGGCDMLATGVIVKANGVPYHVSCFKCESCGMNLKQKGYFVVDGKLFCETHARRKAQPPGADMVAVSVYSFVDNMENSY</sequence>
<dbReference type="SMART" id="SM00735">
    <property type="entry name" value="ZM"/>
    <property type="match status" value="1"/>
</dbReference>
<organism evidence="10 11">
    <name type="scientific">Pomacea canaliculata</name>
    <name type="common">Golden apple snail</name>
    <dbReference type="NCBI Taxonomy" id="400727"/>
    <lineage>
        <taxon>Eukaryota</taxon>
        <taxon>Metazoa</taxon>
        <taxon>Spiralia</taxon>
        <taxon>Lophotrochozoa</taxon>
        <taxon>Mollusca</taxon>
        <taxon>Gastropoda</taxon>
        <taxon>Caenogastropoda</taxon>
        <taxon>Architaenioglossa</taxon>
        <taxon>Ampullarioidea</taxon>
        <taxon>Ampullariidae</taxon>
        <taxon>Pomacea</taxon>
    </lineage>
</organism>
<dbReference type="GO" id="GO:0051371">
    <property type="term" value="F:muscle alpha-actinin binding"/>
    <property type="evidence" value="ECO:0007669"/>
    <property type="project" value="TreeGrafter"/>
</dbReference>
<dbReference type="GO" id="GO:0005912">
    <property type="term" value="C:adherens junction"/>
    <property type="evidence" value="ECO:0007669"/>
    <property type="project" value="TreeGrafter"/>
</dbReference>
<dbReference type="STRING" id="400727.A0A2T7Q0Q5"/>
<keyword evidence="3 6" id="KW-0479">Metal-binding</keyword>
<proteinExistence type="predicted"/>
<dbReference type="Pfam" id="PF15936">
    <property type="entry name" value="DUF4749"/>
    <property type="match status" value="1"/>
</dbReference>
<evidence type="ECO:0000256" key="7">
    <source>
        <dbReference type="SAM" id="MobiDB-lite"/>
    </source>
</evidence>
<dbReference type="GO" id="GO:0031941">
    <property type="term" value="C:filamentous actin"/>
    <property type="evidence" value="ECO:0007669"/>
    <property type="project" value="TreeGrafter"/>
</dbReference>
<keyword evidence="4 6" id="KW-0862">Zinc</keyword>
<dbReference type="SUPFAM" id="SSF50156">
    <property type="entry name" value="PDZ domain-like"/>
    <property type="match status" value="1"/>
</dbReference>
<evidence type="ECO:0008006" key="12">
    <source>
        <dbReference type="Google" id="ProtNLM"/>
    </source>
</evidence>
<dbReference type="GO" id="GO:0046872">
    <property type="term" value="F:metal ion binding"/>
    <property type="evidence" value="ECO:0007669"/>
    <property type="project" value="UniProtKB-KW"/>
</dbReference>
<evidence type="ECO:0000256" key="3">
    <source>
        <dbReference type="ARBA" id="ARBA00022723"/>
    </source>
</evidence>
<keyword evidence="2" id="KW-0963">Cytoplasm</keyword>
<feature type="domain" description="PDZ" evidence="9">
    <location>
        <begin position="55"/>
        <end position="109"/>
    </location>
</feature>
<keyword evidence="11" id="KW-1185">Reference proteome</keyword>
<dbReference type="InterPro" id="IPR006643">
    <property type="entry name" value="Zasp-like_motif"/>
</dbReference>
<evidence type="ECO:0000259" key="9">
    <source>
        <dbReference type="PROSITE" id="PS50106"/>
    </source>
</evidence>
<dbReference type="GO" id="GO:0001725">
    <property type="term" value="C:stress fiber"/>
    <property type="evidence" value="ECO:0007669"/>
    <property type="project" value="TreeGrafter"/>
</dbReference>
<feature type="region of interest" description="Disordered" evidence="7">
    <location>
        <begin position="229"/>
        <end position="260"/>
    </location>
</feature>
<dbReference type="InterPro" id="IPR031847">
    <property type="entry name" value="PDLI1-4/Zasp-like_mid"/>
</dbReference>
<dbReference type="GO" id="GO:0003779">
    <property type="term" value="F:actin binding"/>
    <property type="evidence" value="ECO:0007669"/>
    <property type="project" value="TreeGrafter"/>
</dbReference>
<dbReference type="PANTHER" id="PTHR24214:SF38">
    <property type="entry name" value="PDZ AND LIM DOMAIN PROTEIN ZASP-RELATED"/>
    <property type="match status" value="1"/>
</dbReference>
<dbReference type="InterPro" id="IPR050604">
    <property type="entry name" value="PDZ-LIM_domain"/>
</dbReference>
<evidence type="ECO:0000313" key="11">
    <source>
        <dbReference type="Proteomes" id="UP000245119"/>
    </source>
</evidence>
<gene>
    <name evidence="10" type="ORF">C0Q70_01882</name>
</gene>
<evidence type="ECO:0000256" key="4">
    <source>
        <dbReference type="ARBA" id="ARBA00022833"/>
    </source>
</evidence>
<feature type="region of interest" description="Disordered" evidence="7">
    <location>
        <begin position="272"/>
        <end position="304"/>
    </location>
</feature>
<dbReference type="Gene3D" id="2.10.110.10">
    <property type="entry name" value="Cysteine Rich Protein"/>
    <property type="match status" value="1"/>
</dbReference>
<evidence type="ECO:0000256" key="5">
    <source>
        <dbReference type="ARBA" id="ARBA00023038"/>
    </source>
</evidence>
<dbReference type="EMBL" id="PZQS01000001">
    <property type="protein sequence ID" value="PVD39254.1"/>
    <property type="molecule type" value="Genomic_DNA"/>
</dbReference>
<dbReference type="PROSITE" id="PS50106">
    <property type="entry name" value="PDZ"/>
    <property type="match status" value="1"/>
</dbReference>
<feature type="domain" description="LIM zinc-binding" evidence="8">
    <location>
        <begin position="305"/>
        <end position="364"/>
    </location>
</feature>
<reference evidence="10 11" key="1">
    <citation type="submission" date="2018-04" db="EMBL/GenBank/DDBJ databases">
        <title>The genome of golden apple snail Pomacea canaliculata provides insight into stress tolerance and invasive adaptation.</title>
        <authorList>
            <person name="Liu C."/>
            <person name="Liu B."/>
            <person name="Ren Y."/>
            <person name="Zhang Y."/>
            <person name="Wang H."/>
            <person name="Li S."/>
            <person name="Jiang F."/>
            <person name="Yin L."/>
            <person name="Zhang G."/>
            <person name="Qian W."/>
            <person name="Fan W."/>
        </authorList>
    </citation>
    <scope>NUCLEOTIDE SEQUENCE [LARGE SCALE GENOMIC DNA]</scope>
    <source>
        <strain evidence="10">SZHN2017</strain>
        <tissue evidence="10">Muscle</tissue>
    </source>
</reference>
<dbReference type="Pfam" id="PF00595">
    <property type="entry name" value="PDZ"/>
    <property type="match status" value="1"/>
</dbReference>
<evidence type="ECO:0000256" key="6">
    <source>
        <dbReference type="PROSITE-ProRule" id="PRU00125"/>
    </source>
</evidence>
<dbReference type="PANTHER" id="PTHR24214">
    <property type="entry name" value="PDZ AND LIM DOMAIN PROTEIN ZASP"/>
    <property type="match status" value="1"/>
</dbReference>
<keyword evidence="5 6" id="KW-0440">LIM domain</keyword>
<name>A0A2T7Q0Q5_POMCA</name>
<dbReference type="PROSITE" id="PS00478">
    <property type="entry name" value="LIM_DOMAIN_1"/>
    <property type="match status" value="1"/>
</dbReference>
<dbReference type="SUPFAM" id="SSF57716">
    <property type="entry name" value="Glucocorticoid receptor-like (DNA-binding domain)"/>
    <property type="match status" value="1"/>
</dbReference>
<dbReference type="Proteomes" id="UP000245119">
    <property type="component" value="Linkage Group LG1"/>
</dbReference>
<evidence type="ECO:0000259" key="8">
    <source>
        <dbReference type="PROSITE" id="PS50023"/>
    </source>
</evidence>
<dbReference type="Pfam" id="PF00412">
    <property type="entry name" value="LIM"/>
    <property type="match status" value="1"/>
</dbReference>
<dbReference type="InterPro" id="IPR036034">
    <property type="entry name" value="PDZ_sf"/>
</dbReference>
<dbReference type="PROSITE" id="PS50023">
    <property type="entry name" value="LIM_DOMAIN_2"/>
    <property type="match status" value="1"/>
</dbReference>
<evidence type="ECO:0000256" key="1">
    <source>
        <dbReference type="ARBA" id="ARBA00004496"/>
    </source>
</evidence>
<dbReference type="InterPro" id="IPR001781">
    <property type="entry name" value="Znf_LIM"/>
</dbReference>
<dbReference type="SMART" id="SM00228">
    <property type="entry name" value="PDZ"/>
    <property type="match status" value="1"/>
</dbReference>
<dbReference type="AlphaFoldDB" id="A0A2T7Q0Q5"/>
<evidence type="ECO:0000256" key="2">
    <source>
        <dbReference type="ARBA" id="ARBA00022490"/>
    </source>
</evidence>
<feature type="compositionally biased region" description="Low complexity" evidence="7">
    <location>
        <begin position="289"/>
        <end position="303"/>
    </location>
</feature>
<comment type="subcellular location">
    <subcellularLocation>
        <location evidence="1">Cytoplasm</location>
    </subcellularLocation>
</comment>
<dbReference type="GO" id="GO:0030036">
    <property type="term" value="P:actin cytoskeleton organization"/>
    <property type="evidence" value="ECO:0007669"/>
    <property type="project" value="TreeGrafter"/>
</dbReference>
<comment type="caution">
    <text evidence="10">The sequence shown here is derived from an EMBL/GenBank/DDBJ whole genome shotgun (WGS) entry which is preliminary data.</text>
</comment>
<dbReference type="GO" id="GO:0061061">
    <property type="term" value="P:muscle structure development"/>
    <property type="evidence" value="ECO:0007669"/>
    <property type="project" value="TreeGrafter"/>
</dbReference>
<dbReference type="GO" id="GO:0030018">
    <property type="term" value="C:Z disc"/>
    <property type="evidence" value="ECO:0007669"/>
    <property type="project" value="TreeGrafter"/>
</dbReference>
<dbReference type="InterPro" id="IPR001478">
    <property type="entry name" value="PDZ"/>
</dbReference>
<dbReference type="SMART" id="SM00132">
    <property type="entry name" value="LIM"/>
    <property type="match status" value="1"/>
</dbReference>
<accession>A0A2T7Q0Q5</accession>